<dbReference type="Proteomes" id="UP001063166">
    <property type="component" value="Unassembled WGS sequence"/>
</dbReference>
<evidence type="ECO:0000313" key="8">
    <source>
        <dbReference type="EMBL" id="GLB40806.1"/>
    </source>
</evidence>
<dbReference type="AlphaFoldDB" id="A0A9P3PSA1"/>
<dbReference type="SMART" id="SM00075">
    <property type="entry name" value="HYDRO"/>
    <property type="match status" value="1"/>
</dbReference>
<dbReference type="GO" id="GO:0009277">
    <property type="term" value="C:fungal-type cell wall"/>
    <property type="evidence" value="ECO:0007669"/>
    <property type="project" value="InterPro"/>
</dbReference>
<dbReference type="InterPro" id="IPR019778">
    <property type="entry name" value="Class_I_Hydrophobin_CS"/>
</dbReference>
<keyword evidence="3 7" id="KW-0134">Cell wall</keyword>
<evidence type="ECO:0000256" key="5">
    <source>
        <dbReference type="ARBA" id="ARBA00022729"/>
    </source>
</evidence>
<evidence type="ECO:0000256" key="4">
    <source>
        <dbReference type="ARBA" id="ARBA00022525"/>
    </source>
</evidence>
<evidence type="ECO:0000256" key="6">
    <source>
        <dbReference type="ARBA" id="ARBA00023157"/>
    </source>
</evidence>
<dbReference type="GO" id="GO:0005199">
    <property type="term" value="F:structural constituent of cell wall"/>
    <property type="evidence" value="ECO:0007669"/>
    <property type="project" value="InterPro"/>
</dbReference>
<dbReference type="CDD" id="cd23507">
    <property type="entry name" value="hydrophobin_I"/>
    <property type="match status" value="1"/>
</dbReference>
<dbReference type="EMBL" id="BRPK01000009">
    <property type="protein sequence ID" value="GLB40806.1"/>
    <property type="molecule type" value="Genomic_DNA"/>
</dbReference>
<keyword evidence="5 7" id="KW-0732">Signal</keyword>
<evidence type="ECO:0000256" key="1">
    <source>
        <dbReference type="ARBA" id="ARBA00004191"/>
    </source>
</evidence>
<evidence type="ECO:0000256" key="7">
    <source>
        <dbReference type="RuleBase" id="RU365009"/>
    </source>
</evidence>
<evidence type="ECO:0000313" key="9">
    <source>
        <dbReference type="Proteomes" id="UP001063166"/>
    </source>
</evidence>
<reference evidence="8" key="1">
    <citation type="submission" date="2022-07" db="EMBL/GenBank/DDBJ databases">
        <title>The genome of Lyophyllum shimeji provides insight into the initial evolution of ectomycorrhizal fungal genome.</title>
        <authorList>
            <person name="Kobayashi Y."/>
            <person name="Shibata T."/>
            <person name="Hirakawa H."/>
            <person name="Shigenobu S."/>
            <person name="Nishiyama T."/>
            <person name="Yamada A."/>
            <person name="Hasebe M."/>
            <person name="Kawaguchi M."/>
        </authorList>
    </citation>
    <scope>NUCLEOTIDE SEQUENCE</scope>
    <source>
        <strain evidence="8">AT787</strain>
    </source>
</reference>
<evidence type="ECO:0000256" key="2">
    <source>
        <dbReference type="ARBA" id="ARBA00010446"/>
    </source>
</evidence>
<evidence type="ECO:0000256" key="3">
    <source>
        <dbReference type="ARBA" id="ARBA00022512"/>
    </source>
</evidence>
<keyword evidence="9" id="KW-1185">Reference proteome</keyword>
<organism evidence="8 9">
    <name type="scientific">Lyophyllum shimeji</name>
    <name type="common">Hon-shimeji</name>
    <name type="synonym">Tricholoma shimeji</name>
    <dbReference type="NCBI Taxonomy" id="47721"/>
    <lineage>
        <taxon>Eukaryota</taxon>
        <taxon>Fungi</taxon>
        <taxon>Dikarya</taxon>
        <taxon>Basidiomycota</taxon>
        <taxon>Agaricomycotina</taxon>
        <taxon>Agaricomycetes</taxon>
        <taxon>Agaricomycetidae</taxon>
        <taxon>Agaricales</taxon>
        <taxon>Tricholomatineae</taxon>
        <taxon>Lyophyllaceae</taxon>
        <taxon>Lyophyllum</taxon>
    </lineage>
</organism>
<proteinExistence type="inferred from homology"/>
<dbReference type="Pfam" id="PF01185">
    <property type="entry name" value="Hydrophobin"/>
    <property type="match status" value="1"/>
</dbReference>
<name>A0A9P3PSA1_LYOSH</name>
<comment type="similarity">
    <text evidence="2 7">Belongs to the fungal hydrophobin family.</text>
</comment>
<comment type="caution">
    <text evidence="8">The sequence shown here is derived from an EMBL/GenBank/DDBJ whole genome shotgun (WGS) entry which is preliminary data.</text>
</comment>
<dbReference type="InterPro" id="IPR001338">
    <property type="entry name" value="Class_I_Hydrophobin"/>
</dbReference>
<accession>A0A9P3PSA1</accession>
<gene>
    <name evidence="8" type="ORF">LshimejAT787_0900210</name>
</gene>
<dbReference type="OrthoDB" id="4225815at2759"/>
<comment type="subcellular location">
    <subcellularLocation>
        <location evidence="1 7">Secreted</location>
        <location evidence="1 7">Cell wall</location>
    </subcellularLocation>
</comment>
<dbReference type="PROSITE" id="PS00956">
    <property type="entry name" value="HYDROPHOBIN"/>
    <property type="match status" value="1"/>
</dbReference>
<keyword evidence="4 7" id="KW-0964">Secreted</keyword>
<protein>
    <recommendedName>
        <fullName evidence="7">Hydrophobin</fullName>
    </recommendedName>
</protein>
<sequence>MTPPKEVNVDEGGRIVQGWVGRMLVVFRFWESEEVAGILLVLRGALSPADSWFWEGGKVLLQCLTRTTRSEGTSGAIGGRPIKARRSAIRLQLDDAPLHCTMFARAAAAFLLTLPLLAIAGGHPTNQCNAGELQCCNSVQDAKSKDIAGLLSVLGLVAQAVTGQVGVTCNPISGIAIGGNSCTAQPVCCTNNSFNGVVALGCTAVNVNL</sequence>
<keyword evidence="6 7" id="KW-1015">Disulfide bond</keyword>